<dbReference type="STRING" id="733.B0186_04215"/>
<dbReference type="SMART" id="SM00530">
    <property type="entry name" value="HTH_XRE"/>
    <property type="match status" value="1"/>
</dbReference>
<dbReference type="RefSeq" id="WP_172459654.1">
    <property type="nucleotide sequence ID" value="NZ_MUXZ01000009.1"/>
</dbReference>
<organism evidence="3 4">
    <name type="scientific">Canicola haemoglobinophilus</name>
    <dbReference type="NCBI Taxonomy" id="733"/>
    <lineage>
        <taxon>Bacteria</taxon>
        <taxon>Pseudomonadati</taxon>
        <taxon>Pseudomonadota</taxon>
        <taxon>Gammaproteobacteria</taxon>
        <taxon>Pasteurellales</taxon>
        <taxon>Pasteurellaceae</taxon>
        <taxon>Canicola</taxon>
    </lineage>
</organism>
<dbReference type="EMBL" id="UGHF01000001">
    <property type="protein sequence ID" value="STO60134.1"/>
    <property type="molecule type" value="Genomic_DNA"/>
</dbReference>
<sequence length="98" mass="11287">MKMYNPAHPGKVLKEFIADFTITEIAQRLGITRVMLSRIINGKAPITPDMAIRLSQLLETSSAFWLNLQAQYDIWQLEQQPRFEVKPLFTSKPVADIR</sequence>
<dbReference type="InterPro" id="IPR001387">
    <property type="entry name" value="Cro/C1-type_HTH"/>
</dbReference>
<evidence type="ECO:0000256" key="1">
    <source>
        <dbReference type="ARBA" id="ARBA00023125"/>
    </source>
</evidence>
<dbReference type="SUPFAM" id="SSF47413">
    <property type="entry name" value="lambda repressor-like DNA-binding domains"/>
    <property type="match status" value="1"/>
</dbReference>
<dbReference type="PANTHER" id="PTHR36924">
    <property type="entry name" value="ANTITOXIN HIGA-1"/>
    <property type="match status" value="1"/>
</dbReference>
<name>A0A377HUM4_9PAST</name>
<dbReference type="NCBIfam" id="TIGR02607">
    <property type="entry name" value="antidote_HigA"/>
    <property type="match status" value="1"/>
</dbReference>
<dbReference type="CDD" id="cd00093">
    <property type="entry name" value="HTH_XRE"/>
    <property type="match status" value="1"/>
</dbReference>
<dbReference type="GO" id="GO:0003677">
    <property type="term" value="F:DNA binding"/>
    <property type="evidence" value="ECO:0007669"/>
    <property type="project" value="UniProtKB-KW"/>
</dbReference>
<dbReference type="PANTHER" id="PTHR36924:SF1">
    <property type="entry name" value="ANTITOXIN HIGA-1"/>
    <property type="match status" value="1"/>
</dbReference>
<dbReference type="PROSITE" id="PS50943">
    <property type="entry name" value="HTH_CROC1"/>
    <property type="match status" value="1"/>
</dbReference>
<accession>A0A377HUM4</accession>
<dbReference type="InterPro" id="IPR013430">
    <property type="entry name" value="Toxin_antidote_HigA"/>
</dbReference>
<gene>
    <name evidence="3" type="primary">higA_3</name>
    <name evidence="3" type="ORF">NCTC1659_01406</name>
</gene>
<dbReference type="Pfam" id="PF01381">
    <property type="entry name" value="HTH_3"/>
    <property type="match status" value="1"/>
</dbReference>
<dbReference type="Gene3D" id="1.10.260.40">
    <property type="entry name" value="lambda repressor-like DNA-binding domains"/>
    <property type="match status" value="1"/>
</dbReference>
<dbReference type="InterPro" id="IPR010982">
    <property type="entry name" value="Lambda_DNA-bd_dom_sf"/>
</dbReference>
<dbReference type="AlphaFoldDB" id="A0A377HUM4"/>
<keyword evidence="4" id="KW-1185">Reference proteome</keyword>
<dbReference type="Proteomes" id="UP000254329">
    <property type="component" value="Unassembled WGS sequence"/>
</dbReference>
<evidence type="ECO:0000259" key="2">
    <source>
        <dbReference type="PROSITE" id="PS50943"/>
    </source>
</evidence>
<evidence type="ECO:0000313" key="4">
    <source>
        <dbReference type="Proteomes" id="UP000254329"/>
    </source>
</evidence>
<feature type="domain" description="HTH cro/C1-type" evidence="2">
    <location>
        <begin position="21"/>
        <end position="65"/>
    </location>
</feature>
<reference evidence="3 4" key="1">
    <citation type="submission" date="2018-06" db="EMBL/GenBank/DDBJ databases">
        <authorList>
            <consortium name="Pathogen Informatics"/>
            <person name="Doyle S."/>
        </authorList>
    </citation>
    <scope>NUCLEOTIDE SEQUENCE [LARGE SCALE GENOMIC DNA]</scope>
    <source>
        <strain evidence="3 4">NCTC1659</strain>
    </source>
</reference>
<protein>
    <submittedName>
        <fullName evidence="3">Plasmid maintenance system antidote protein, XRE family/addiction module antidote protein, HigA family/PSEEN1946 proteic killer active protein</fullName>
    </submittedName>
</protein>
<keyword evidence="1" id="KW-0238">DNA-binding</keyword>
<evidence type="ECO:0000313" key="3">
    <source>
        <dbReference type="EMBL" id="STO60134.1"/>
    </source>
</evidence>
<proteinExistence type="predicted"/>